<dbReference type="InterPro" id="IPR038726">
    <property type="entry name" value="PDDEXK_AddAB-type"/>
</dbReference>
<reference evidence="2 3" key="1">
    <citation type="submission" date="2018-02" db="EMBL/GenBank/DDBJ databases">
        <title>Whole genome sequencing of endophytic bacterium.</title>
        <authorList>
            <person name="Eedara R."/>
            <person name="Podile A.R."/>
        </authorList>
    </citation>
    <scope>NUCLEOTIDE SEQUENCE [LARGE SCALE GENOMIC DNA]</scope>
    <source>
        <strain evidence="2 3">RP1T</strain>
    </source>
</reference>
<dbReference type="OrthoDB" id="9780606at2"/>
<feature type="domain" description="PD-(D/E)XK endonuclease-like" evidence="1">
    <location>
        <begin position="760"/>
        <end position="960"/>
    </location>
</feature>
<dbReference type="Pfam" id="PF12705">
    <property type="entry name" value="PDDEXK_1"/>
    <property type="match status" value="1"/>
</dbReference>
<gene>
    <name evidence="2" type="primary">addB</name>
    <name evidence="2" type="ORF">C5L14_18005</name>
</gene>
<protein>
    <submittedName>
        <fullName evidence="2">Double-strand break repair protein AddB</fullName>
    </submittedName>
</protein>
<comment type="caution">
    <text evidence="2">The sequence shown here is derived from an EMBL/GenBank/DDBJ whole genome shotgun (WGS) entry which is preliminary data.</text>
</comment>
<dbReference type="EMBL" id="PUEJ01000006">
    <property type="protein sequence ID" value="PRH86144.1"/>
    <property type="molecule type" value="Genomic_DNA"/>
</dbReference>
<evidence type="ECO:0000313" key="2">
    <source>
        <dbReference type="EMBL" id="PRH86144.1"/>
    </source>
</evidence>
<evidence type="ECO:0000313" key="3">
    <source>
        <dbReference type="Proteomes" id="UP000237682"/>
    </source>
</evidence>
<dbReference type="SUPFAM" id="SSF52540">
    <property type="entry name" value="P-loop containing nucleoside triphosphate hydrolases"/>
    <property type="match status" value="1"/>
</dbReference>
<dbReference type="Proteomes" id="UP000237682">
    <property type="component" value="Unassembled WGS sequence"/>
</dbReference>
<dbReference type="NCBIfam" id="TIGR02786">
    <property type="entry name" value="addB_alphas"/>
    <property type="match status" value="1"/>
</dbReference>
<name>A0A2S9Q9Y7_9HYPH</name>
<proteinExistence type="predicted"/>
<dbReference type="InterPro" id="IPR027417">
    <property type="entry name" value="P-loop_NTPase"/>
</dbReference>
<accession>A0A2S9Q9Y7</accession>
<dbReference type="AlphaFoldDB" id="A0A2S9Q9Y7"/>
<dbReference type="RefSeq" id="WP_105863441.1">
    <property type="nucleotide sequence ID" value="NZ_PUEJ01000006.1"/>
</dbReference>
<organism evidence="2 3">
    <name type="scientific">Labrys okinawensis</name>
    <dbReference type="NCBI Taxonomy" id="346911"/>
    <lineage>
        <taxon>Bacteria</taxon>
        <taxon>Pseudomonadati</taxon>
        <taxon>Pseudomonadota</taxon>
        <taxon>Alphaproteobacteria</taxon>
        <taxon>Hyphomicrobiales</taxon>
        <taxon>Xanthobacteraceae</taxon>
        <taxon>Labrys</taxon>
    </lineage>
</organism>
<sequence length="1036" mass="110251">MAHRPNLLTIAPGTPFLETLVDALLDGRLVPGFAPREDPLALASATLYLPTRRAIRALRGIFLDRLGSDAALLPRLRALGEIDDDEVAFAEASDDLPEPVAGLDRQIALTRLILQWSAALKQALLPIPGEEGAEPLLIPSSPGDAAGLAAELGTFLDGLQIDRVPPEAILNLGESHAGLYDKYWDITLRFLEIATVHWPQHLREIGRGDAVLLRNARMEREAARLAENPKSGPVIVAGSTGSIPATRDLIKAVAAHPRGAVVLPGLDLELDAIGWNAIGKGEGAPGHPQAGLAALLADIGAERGGVTELASPPPILALRTALVSQALRPAETTDLWAGRHHEDPTAVSEAFAGVALAEAAHEGEEALAAALALREALTVPGRKVALVTPNRQLAERVVTELGRWGIEADDSAGQPLTQTPPGLFARLVLDAALNDFDPVTLLSLLKHPLARLGLSYADLERAVTALEIGALRGPRPAGGPAGLVAALALGKASLGDPHCPPARLALDEEDWAGAQAVIEALAGRLEPFAALLRQPDPLPAASFFAAHRAAVEALGEAGPGETDALGEGEAGEALTGFFDDLGTVAPEALSLPAPEYPGLFAALIAGRSVRGGDPKHPRIAIYGLLEARLLPVDRLVLAGLDESVWPPDVKTDPWLNRPMRAAIGLSPPEKRIGLAAHDFEQALGYGDVVITRSLKRGGSPSVPSRWLQRLGAFLGPAFDDVRRRGELYCALARQLDAAGGPPPVLGAPRPKPPLALRPARLSVTQIEHLVRDPYTIYARHILKLEPLDEIAMPPGAAERGTLIHGALERFAALCADGVPPDALARLMAIGEELFVPFADFPEVLAFWRPRFAAIAEFLVDWERERRPRLARVLSEIPGKLTWPTLAERAFTLSARADRIEVAADGRVAILDFKTGQAPTARQVETGLAPQLALEMAMLLEAGFKGVPAPEALGDPAIVHLAGGGKGPSEKPLIFKDTTPIEVAMQSLERLKALIDRFENEKTPYASLLHPMFKGRRYGDYDHLARVREWSVSAEEA</sequence>
<dbReference type="InterPro" id="IPR014153">
    <property type="entry name" value="Ds_break_AddB"/>
</dbReference>
<keyword evidence="3" id="KW-1185">Reference proteome</keyword>
<evidence type="ECO:0000259" key="1">
    <source>
        <dbReference type="Pfam" id="PF12705"/>
    </source>
</evidence>